<dbReference type="EMBL" id="BMAW01056158">
    <property type="protein sequence ID" value="GFT04553.1"/>
    <property type="molecule type" value="Genomic_DNA"/>
</dbReference>
<evidence type="ECO:0000313" key="2">
    <source>
        <dbReference type="EMBL" id="GFT04553.1"/>
    </source>
</evidence>
<evidence type="ECO:0000256" key="1">
    <source>
        <dbReference type="SAM" id="MobiDB-lite"/>
    </source>
</evidence>
<dbReference type="AlphaFoldDB" id="A0A8X6NAP9"/>
<comment type="caution">
    <text evidence="2">The sequence shown here is derived from an EMBL/GenBank/DDBJ whole genome shotgun (WGS) entry which is preliminary data.</text>
</comment>
<protein>
    <submittedName>
        <fullName evidence="2">Uncharacterized protein</fullName>
    </submittedName>
</protein>
<evidence type="ECO:0000313" key="3">
    <source>
        <dbReference type="Proteomes" id="UP000887013"/>
    </source>
</evidence>
<accession>A0A8X6NAP9</accession>
<sequence>MYCIKRRFEMGKRGGSFETAQVCSSGLIFFACSTLSKTDDCAQKAKVPKMLDQTDYERMRPQGNRRITASPPSTRNNPQEINEEFIEYGFTPIRAVQLTNRRRSPPKDPTSGLPCHNIRPPSAEKYLHQPNQHMSTARGIRSERSHSAITILHHQVKISAITRCLEMQSHLTRDWHHQRTYRKSGMHQSDAKDTLPQDATNSQDRLKTNSTTKQKHFRNTLYVVLSSTDGASSIRISTNQRKAKTTPTDEQQIKTELIKVIRCYSRVPESAQGPINSPWTCIKIRGPCKASNDNILLSF</sequence>
<gene>
    <name evidence="2" type="ORF">NPIL_423201</name>
</gene>
<feature type="region of interest" description="Disordered" evidence="1">
    <location>
        <begin position="101"/>
        <end position="123"/>
    </location>
</feature>
<dbReference type="Proteomes" id="UP000887013">
    <property type="component" value="Unassembled WGS sequence"/>
</dbReference>
<proteinExistence type="predicted"/>
<feature type="compositionally biased region" description="Polar residues" evidence="1">
    <location>
        <begin position="197"/>
        <end position="212"/>
    </location>
</feature>
<dbReference type="PROSITE" id="PS51257">
    <property type="entry name" value="PROKAR_LIPOPROTEIN"/>
    <property type="match status" value="1"/>
</dbReference>
<feature type="region of interest" description="Disordered" evidence="1">
    <location>
        <begin position="178"/>
        <end position="213"/>
    </location>
</feature>
<name>A0A8X6NAP9_NEPPI</name>
<organism evidence="2 3">
    <name type="scientific">Nephila pilipes</name>
    <name type="common">Giant wood spider</name>
    <name type="synonym">Nephila maculata</name>
    <dbReference type="NCBI Taxonomy" id="299642"/>
    <lineage>
        <taxon>Eukaryota</taxon>
        <taxon>Metazoa</taxon>
        <taxon>Ecdysozoa</taxon>
        <taxon>Arthropoda</taxon>
        <taxon>Chelicerata</taxon>
        <taxon>Arachnida</taxon>
        <taxon>Araneae</taxon>
        <taxon>Araneomorphae</taxon>
        <taxon>Entelegynae</taxon>
        <taxon>Araneoidea</taxon>
        <taxon>Nephilidae</taxon>
        <taxon>Nephila</taxon>
    </lineage>
</organism>
<reference evidence="2" key="1">
    <citation type="submission" date="2020-08" db="EMBL/GenBank/DDBJ databases">
        <title>Multicomponent nature underlies the extraordinary mechanical properties of spider dragline silk.</title>
        <authorList>
            <person name="Kono N."/>
            <person name="Nakamura H."/>
            <person name="Mori M."/>
            <person name="Yoshida Y."/>
            <person name="Ohtoshi R."/>
            <person name="Malay A.D."/>
            <person name="Moran D.A.P."/>
            <person name="Tomita M."/>
            <person name="Numata K."/>
            <person name="Arakawa K."/>
        </authorList>
    </citation>
    <scope>NUCLEOTIDE SEQUENCE</scope>
</reference>
<keyword evidence="3" id="KW-1185">Reference proteome</keyword>